<dbReference type="InterPro" id="IPR000073">
    <property type="entry name" value="AB_hydrolase_1"/>
</dbReference>
<dbReference type="PANTHER" id="PTHR43798">
    <property type="entry name" value="MONOACYLGLYCEROL LIPASE"/>
    <property type="match status" value="1"/>
</dbReference>
<dbReference type="InterPro" id="IPR050266">
    <property type="entry name" value="AB_hydrolase_sf"/>
</dbReference>
<dbReference type="HOGENOM" id="CLU_020336_12_3_7"/>
<dbReference type="KEGG" id="dpb:BABL1_gene_831"/>
<dbReference type="GO" id="GO:0016020">
    <property type="term" value="C:membrane"/>
    <property type="evidence" value="ECO:0007669"/>
    <property type="project" value="TreeGrafter"/>
</dbReference>
<dbReference type="PANTHER" id="PTHR43798:SF31">
    <property type="entry name" value="AB HYDROLASE SUPERFAMILY PROTEIN YCLE"/>
    <property type="match status" value="1"/>
</dbReference>
<dbReference type="InterPro" id="IPR029058">
    <property type="entry name" value="AB_hydrolase_fold"/>
</dbReference>
<feature type="domain" description="AB hydrolase-1" evidence="2">
    <location>
        <begin position="21"/>
        <end position="256"/>
    </location>
</feature>
<evidence type="ECO:0000313" key="4">
    <source>
        <dbReference type="Proteomes" id="UP000018769"/>
    </source>
</evidence>
<evidence type="ECO:0000256" key="1">
    <source>
        <dbReference type="ARBA" id="ARBA00022801"/>
    </source>
</evidence>
<name>V6DEW1_9BACT</name>
<dbReference type="AlphaFoldDB" id="V6DEW1"/>
<dbReference type="InterPro" id="IPR000639">
    <property type="entry name" value="Epox_hydrolase-like"/>
</dbReference>
<protein>
    <submittedName>
        <fullName evidence="3">Alpha/beta superfamily hydrolase</fullName>
    </submittedName>
</protein>
<gene>
    <name evidence="3" type="ORF">BABL1_gene_831</name>
</gene>
<organism evidence="3 4">
    <name type="scientific">Candidatus Babela massiliensis</name>
    <dbReference type="NCBI Taxonomy" id="673862"/>
    <lineage>
        <taxon>Bacteria</taxon>
        <taxon>Candidatus Babelota</taxon>
        <taxon>Candidatus Babeliae</taxon>
        <taxon>Candidatus Babeliales</taxon>
        <taxon>Candidatus Babeliaceae</taxon>
        <taxon>Candidatus Babela</taxon>
    </lineage>
</organism>
<dbReference type="RefSeq" id="WP_023790917.1">
    <property type="nucleotide sequence ID" value="NC_023003.1"/>
</dbReference>
<keyword evidence="1 3" id="KW-0378">Hydrolase</keyword>
<dbReference type="Gene3D" id="3.40.50.1820">
    <property type="entry name" value="alpha/beta hydrolase"/>
    <property type="match status" value="1"/>
</dbReference>
<evidence type="ECO:0000313" key="3">
    <source>
        <dbReference type="EMBL" id="CDK30137.1"/>
    </source>
</evidence>
<dbReference type="STRING" id="673862.BABL1_gene_831"/>
<keyword evidence="4" id="KW-1185">Reference proteome</keyword>
<dbReference type="GO" id="GO:0016787">
    <property type="term" value="F:hydrolase activity"/>
    <property type="evidence" value="ECO:0007669"/>
    <property type="project" value="UniProtKB-KW"/>
</dbReference>
<dbReference type="Proteomes" id="UP000018769">
    <property type="component" value="Chromosome I"/>
</dbReference>
<proteinExistence type="predicted"/>
<dbReference type="OrthoDB" id="9780932at2"/>
<dbReference type="PRINTS" id="PR00412">
    <property type="entry name" value="EPOXHYDRLASE"/>
</dbReference>
<dbReference type="SUPFAM" id="SSF53474">
    <property type="entry name" value="alpha/beta-Hydrolases"/>
    <property type="match status" value="1"/>
</dbReference>
<evidence type="ECO:0000259" key="2">
    <source>
        <dbReference type="Pfam" id="PF00561"/>
    </source>
</evidence>
<sequence>MKIKVQSNIELYVKDIGKGQPILFIHGWPFNHTQYEYQFNRFLELGYRCIAVDMRGAGKSDAPWEALSSKNTLYTYDTFADDIKKVIDDLELKNIILVGFSIGGAMVLHYLAKYSCYQVSKALLLGAAAPLFTKREDFNFPSFDKASVDKLVEDIKYDRPKAVADFANNVFHKEVSLPFRDWIQQMCMSMDANATIKWLISLRDFDLRSDMSKVNVPTAIFHGKNDKICPFELGQTLHKNIKSSKLVIFEESGHGLWHDELEKFNTEFINFIKQ</sequence>
<dbReference type="EMBL" id="HG793133">
    <property type="protein sequence ID" value="CDK30137.1"/>
    <property type="molecule type" value="Genomic_DNA"/>
</dbReference>
<accession>V6DEW1</accession>
<dbReference type="PRINTS" id="PR00111">
    <property type="entry name" value="ABHYDROLASE"/>
</dbReference>
<dbReference type="eggNOG" id="COG2267">
    <property type="taxonomic scope" value="Bacteria"/>
</dbReference>
<dbReference type="Pfam" id="PF00561">
    <property type="entry name" value="Abhydrolase_1"/>
    <property type="match status" value="1"/>
</dbReference>
<reference evidence="3 4" key="1">
    <citation type="journal article" date="2015" name="Biol. Direct">
        <title>Babela massiliensis, a representative of a widespread bacterial phylum with unusual adaptations to parasitism in amoebae.</title>
        <authorList>
            <person name="Pagnier I."/>
            <person name="Yutin N."/>
            <person name="Croce O."/>
            <person name="Makarova K.S."/>
            <person name="Wolf Y.I."/>
            <person name="Benamar S."/>
            <person name="Raoult D."/>
            <person name="Koonin E.V."/>
            <person name="La Scola B."/>
        </authorList>
    </citation>
    <scope>NUCLEOTIDE SEQUENCE [LARGE SCALE GENOMIC DNA]</scope>
    <source>
        <strain evidence="4">BABL1</strain>
    </source>
</reference>